<evidence type="ECO:0000313" key="2">
    <source>
        <dbReference type="EMBL" id="CAB4657623.1"/>
    </source>
</evidence>
<dbReference type="AlphaFoldDB" id="A0A6J6J9A5"/>
<gene>
    <name evidence="1" type="ORF">UFOPK1908_01598</name>
    <name evidence="2" type="ORF">UFOPK2282_00328</name>
</gene>
<evidence type="ECO:0000313" key="1">
    <source>
        <dbReference type="EMBL" id="CAB4633194.1"/>
    </source>
</evidence>
<sequence length="217" mass="24589">MKTSIAGEPWEELFDLAVGLIDHVSLNSKVEWSFGGGTVLMFRLNHRRSKDIDIFIADQQLLGMFSPRLHDYVHALTASYSEEVQAIKLQFPMGEIDFIVAESLTQTPFEKSEVRGRPVMLETPAEIIAKKLWHRGHLATGRDLFDLAAVAAHDPALLRGAKISMQKNAETFLYQCRVRERVIRAQYEAIDTLDFHLSYEDSMELARSILSPLISSQ</sequence>
<dbReference type="EMBL" id="CAEZWR010000025">
    <property type="protein sequence ID" value="CAB4657623.1"/>
    <property type="molecule type" value="Genomic_DNA"/>
</dbReference>
<protein>
    <submittedName>
        <fullName evidence="1">Unannotated protein</fullName>
    </submittedName>
</protein>
<organism evidence="1">
    <name type="scientific">freshwater metagenome</name>
    <dbReference type="NCBI Taxonomy" id="449393"/>
    <lineage>
        <taxon>unclassified sequences</taxon>
        <taxon>metagenomes</taxon>
        <taxon>ecological metagenomes</taxon>
    </lineage>
</organism>
<dbReference type="InterPro" id="IPR014942">
    <property type="entry name" value="AbiEii"/>
</dbReference>
<name>A0A6J6J9A5_9ZZZZ</name>
<proteinExistence type="predicted"/>
<reference evidence="1" key="1">
    <citation type="submission" date="2020-05" db="EMBL/GenBank/DDBJ databases">
        <authorList>
            <person name="Chiriac C."/>
            <person name="Salcher M."/>
            <person name="Ghai R."/>
            <person name="Kavagutti S V."/>
        </authorList>
    </citation>
    <scope>NUCLEOTIDE SEQUENCE</scope>
</reference>
<dbReference type="EMBL" id="CAEZVB010000137">
    <property type="protein sequence ID" value="CAB4633194.1"/>
    <property type="molecule type" value="Genomic_DNA"/>
</dbReference>
<dbReference type="Pfam" id="PF08843">
    <property type="entry name" value="AbiEii"/>
    <property type="match status" value="1"/>
</dbReference>
<accession>A0A6J6J9A5</accession>